<feature type="domain" description="VapC50 C-terminal" evidence="2">
    <location>
        <begin position="132"/>
        <end position="185"/>
    </location>
</feature>
<comment type="caution">
    <text evidence="3">The sequence shown here is derived from an EMBL/GenBank/DDBJ whole genome shotgun (WGS) entry which is preliminary data.</text>
</comment>
<evidence type="ECO:0000313" key="3">
    <source>
        <dbReference type="EMBL" id="RMV29789.1"/>
    </source>
</evidence>
<gene>
    <name evidence="3" type="ORF">ALP13_02061</name>
</gene>
<dbReference type="EMBL" id="RBUQ01000308">
    <property type="protein sequence ID" value="RMV29789.1"/>
    <property type="molecule type" value="Genomic_DNA"/>
</dbReference>
<dbReference type="AlphaFoldDB" id="A0A0N1JI29"/>
<organism evidence="3 4">
    <name type="scientific">Pseudomonas syringae pv. maculicola</name>
    <dbReference type="NCBI Taxonomy" id="59511"/>
    <lineage>
        <taxon>Bacteria</taxon>
        <taxon>Pseudomonadati</taxon>
        <taxon>Pseudomonadota</taxon>
        <taxon>Gammaproteobacteria</taxon>
        <taxon>Pseudomonadales</taxon>
        <taxon>Pseudomonadaceae</taxon>
        <taxon>Pseudomonas</taxon>
    </lineage>
</organism>
<evidence type="ECO:0000259" key="1">
    <source>
        <dbReference type="Pfam" id="PF13470"/>
    </source>
</evidence>
<name>A0A0N1JI29_PSEYM</name>
<dbReference type="RefSeq" id="WP_005737551.1">
    <property type="nucleotide sequence ID" value="NZ_JAEVFP010000054.1"/>
</dbReference>
<sequence>MRHSPFTAFYDANVLYPAPLRDFLMHLALTGVYRARWSSQIHDEWKRNLLINRPELTREQLDRTSALMDKAVPDGLVSDYQSLIEGLKLPDADDRHVLAAAIKCNASVIVTFNLKDFPKDVLDTFDMEPLHPDDFIADLWDLDKAAVLEAAQRQRASLRNPAHSARQYLDKLLQQKLPETVKLLSDFEFLI</sequence>
<accession>A0A0N1JI29</accession>
<evidence type="ECO:0000259" key="2">
    <source>
        <dbReference type="Pfam" id="PF26343"/>
    </source>
</evidence>
<dbReference type="Pfam" id="PF13470">
    <property type="entry name" value="PIN_3"/>
    <property type="match status" value="1"/>
</dbReference>
<feature type="domain" description="PIN" evidence="1">
    <location>
        <begin position="9"/>
        <end position="114"/>
    </location>
</feature>
<proteinExistence type="predicted"/>
<evidence type="ECO:0000313" key="4">
    <source>
        <dbReference type="Proteomes" id="UP000271631"/>
    </source>
</evidence>
<dbReference type="InterPro" id="IPR002716">
    <property type="entry name" value="PIN_dom"/>
</dbReference>
<dbReference type="Pfam" id="PF26343">
    <property type="entry name" value="VapC50_C"/>
    <property type="match status" value="1"/>
</dbReference>
<protein>
    <submittedName>
        <fullName evidence="3">Uncharacterized protein</fullName>
    </submittedName>
</protein>
<reference evidence="3 4" key="1">
    <citation type="submission" date="2018-08" db="EMBL/GenBank/DDBJ databases">
        <title>Recombination of ecologically and evolutionarily significant loci maintains genetic cohesion in the Pseudomonas syringae species complex.</title>
        <authorList>
            <person name="Dillon M."/>
            <person name="Thakur S."/>
            <person name="Almeida R.N.D."/>
            <person name="Weir B.S."/>
            <person name="Guttman D.S."/>
        </authorList>
    </citation>
    <scope>NUCLEOTIDE SEQUENCE [LARGE SCALE GENOMIC DNA]</scope>
    <source>
        <strain evidence="3 4">ICMP 11281</strain>
    </source>
</reference>
<dbReference type="Proteomes" id="UP000271631">
    <property type="component" value="Unassembled WGS sequence"/>
</dbReference>
<dbReference type="InterPro" id="IPR058652">
    <property type="entry name" value="VapC50_C"/>
</dbReference>